<dbReference type="EMBL" id="CP013234">
    <property type="protein sequence ID" value="AMP03156.1"/>
    <property type="molecule type" value="Genomic_DNA"/>
</dbReference>
<name>A0A127PZH6_9BURK</name>
<evidence type="ECO:0000313" key="4">
    <source>
        <dbReference type="Proteomes" id="UP000074561"/>
    </source>
</evidence>
<sequence length="140" mass="14286">MPIYAYRCEACGFAKDVLQKMSDEPLTVCPSCSKAEFKKQVTAAGFQLKGSGWYVTDFRGGAGATVPPAGAAEPAAPAGTVVTAPATTAAAAGSAAPAASSPRRQQPAPVQPAAVPAARQRQAEAVYLVNELNPARLHCS</sequence>
<dbReference type="Pfam" id="PF09723">
    <property type="entry name" value="Zn_ribbon_8"/>
    <property type="match status" value="1"/>
</dbReference>
<dbReference type="PANTHER" id="PTHR34404">
    <property type="entry name" value="REGULATORY PROTEIN, FMDB FAMILY"/>
    <property type="match status" value="1"/>
</dbReference>
<dbReference type="KEGG" id="cpra:CPter91_0762"/>
<evidence type="ECO:0000256" key="1">
    <source>
        <dbReference type="SAM" id="MobiDB-lite"/>
    </source>
</evidence>
<evidence type="ECO:0000313" key="3">
    <source>
        <dbReference type="EMBL" id="AMP03156.1"/>
    </source>
</evidence>
<reference evidence="3 4" key="1">
    <citation type="submission" date="2015-11" db="EMBL/GenBank/DDBJ databases">
        <title>Exploring the genomic traits of fungus-feeding bacterial genus Collimonas.</title>
        <authorList>
            <person name="Song C."/>
            <person name="Schmidt R."/>
            <person name="de Jager V."/>
            <person name="Krzyzanowska D."/>
            <person name="Jongedijk E."/>
            <person name="Cankar K."/>
            <person name="Beekwilder J."/>
            <person name="van Veen A."/>
            <person name="de Boer W."/>
            <person name="van Veen J.A."/>
            <person name="Garbeva P."/>
        </authorList>
    </citation>
    <scope>NUCLEOTIDE SEQUENCE [LARGE SCALE GENOMIC DNA]</scope>
    <source>
        <strain evidence="3 4">Ter91</strain>
    </source>
</reference>
<proteinExistence type="predicted"/>
<organism evidence="3 4">
    <name type="scientific">Collimonas pratensis</name>
    <dbReference type="NCBI Taxonomy" id="279113"/>
    <lineage>
        <taxon>Bacteria</taxon>
        <taxon>Pseudomonadati</taxon>
        <taxon>Pseudomonadota</taxon>
        <taxon>Betaproteobacteria</taxon>
        <taxon>Burkholderiales</taxon>
        <taxon>Oxalobacteraceae</taxon>
        <taxon>Collimonas</taxon>
    </lineage>
</organism>
<dbReference type="STRING" id="279113.CPter91_0762"/>
<evidence type="ECO:0000259" key="2">
    <source>
        <dbReference type="SMART" id="SM00834"/>
    </source>
</evidence>
<feature type="region of interest" description="Disordered" evidence="1">
    <location>
        <begin position="92"/>
        <end position="117"/>
    </location>
</feature>
<feature type="domain" description="Putative regulatory protein FmdB zinc ribbon" evidence="2">
    <location>
        <begin position="1"/>
        <end position="42"/>
    </location>
</feature>
<dbReference type="PATRIC" id="fig|279113.9.peg.767"/>
<dbReference type="AlphaFoldDB" id="A0A127PZH6"/>
<accession>A0A127PZH6</accession>
<dbReference type="OrthoDB" id="9813321at2"/>
<dbReference type="InterPro" id="IPR013429">
    <property type="entry name" value="Regulatory_FmdB_Zinc_ribbon"/>
</dbReference>
<dbReference type="Proteomes" id="UP000074561">
    <property type="component" value="Chromosome"/>
</dbReference>
<protein>
    <submittedName>
        <fullName evidence="3">Regulatory, FmdB family domain protein</fullName>
    </submittedName>
</protein>
<dbReference type="SMART" id="SM00834">
    <property type="entry name" value="CxxC_CXXC_SSSS"/>
    <property type="match status" value="1"/>
</dbReference>
<dbReference type="NCBIfam" id="TIGR02605">
    <property type="entry name" value="CxxC_CxxC_SSSS"/>
    <property type="match status" value="1"/>
</dbReference>
<gene>
    <name evidence="3" type="ORF">CPter91_0762</name>
</gene>
<dbReference type="PANTHER" id="PTHR34404:SF2">
    <property type="entry name" value="CONSERVED SERINE RICH PROTEIN"/>
    <property type="match status" value="1"/>
</dbReference>